<dbReference type="InterPro" id="IPR011050">
    <property type="entry name" value="Pectin_lyase_fold/virulence"/>
</dbReference>
<dbReference type="AlphaFoldDB" id="A0A191XT17"/>
<proteinExistence type="evidence at transcript level"/>
<organism evidence="6">
    <name type="scientific">Medauroidea extradentata</name>
    <dbReference type="NCBI Taxonomy" id="614211"/>
    <lineage>
        <taxon>Eukaryota</taxon>
        <taxon>Metazoa</taxon>
        <taxon>Ecdysozoa</taxon>
        <taxon>Arthropoda</taxon>
        <taxon>Hexapoda</taxon>
        <taxon>Insecta</taxon>
        <taxon>Pterygota</taxon>
        <taxon>Neoptera</taxon>
        <taxon>Polyneoptera</taxon>
        <taxon>Phasmatodea</taxon>
        <taxon>Verophasmatodea</taxon>
        <taxon>Anareolatae</taxon>
        <taxon>Phasmatidae</taxon>
        <taxon>Clitumninae</taxon>
        <taxon>Medaurini</taxon>
        <taxon>Medauroidea</taxon>
    </lineage>
</organism>
<evidence type="ECO:0000313" key="6">
    <source>
        <dbReference type="EMBL" id="ANJ43621.1"/>
    </source>
</evidence>
<keyword evidence="3 4" id="KW-0326">Glycosidase</keyword>
<keyword evidence="5" id="KW-0732">Signal</keyword>
<protein>
    <submittedName>
        <fullName evidence="6">Glycoside hydrolase family 28</fullName>
    </submittedName>
</protein>
<feature type="signal peptide" evidence="5">
    <location>
        <begin position="1"/>
        <end position="24"/>
    </location>
</feature>
<dbReference type="Gene3D" id="2.160.20.10">
    <property type="entry name" value="Single-stranded right-handed beta-helix, Pectin lyase-like"/>
    <property type="match status" value="1"/>
</dbReference>
<evidence type="ECO:0000256" key="5">
    <source>
        <dbReference type="SAM" id="SignalP"/>
    </source>
</evidence>
<reference evidence="6" key="1">
    <citation type="journal article" date="2016" name="Sci. Rep.">
        <title>Horizontal Gene Transfer of Pectinases from Bacteria Preceded the Diversification of Stick and Leaf Insects.</title>
        <authorList>
            <person name="Shelomi M."/>
            <person name="Danchin E.G."/>
            <person name="Heckel D."/>
            <person name="Wipfler B."/>
            <person name="Bradler S."/>
            <person name="Zhou X."/>
            <person name="Pauchet Y."/>
        </authorList>
    </citation>
    <scope>NUCLEOTIDE SEQUENCE</scope>
    <source>
        <strain evidence="6">MEX10-4</strain>
        <tissue evidence="6">Midgut</tissue>
    </source>
</reference>
<keyword evidence="2 4" id="KW-0378">Hydrolase</keyword>
<dbReference type="SUPFAM" id="SSF51126">
    <property type="entry name" value="Pectin lyase-like"/>
    <property type="match status" value="1"/>
</dbReference>
<dbReference type="InterPro" id="IPR012334">
    <property type="entry name" value="Pectin_lyas_fold"/>
</dbReference>
<evidence type="ECO:0000256" key="3">
    <source>
        <dbReference type="ARBA" id="ARBA00023295"/>
    </source>
</evidence>
<dbReference type="EMBL" id="KT921948">
    <property type="protein sequence ID" value="ANJ43621.1"/>
    <property type="molecule type" value="mRNA"/>
</dbReference>
<evidence type="ECO:0000256" key="1">
    <source>
        <dbReference type="ARBA" id="ARBA00008834"/>
    </source>
</evidence>
<dbReference type="GO" id="GO:0005975">
    <property type="term" value="P:carbohydrate metabolic process"/>
    <property type="evidence" value="ECO:0007669"/>
    <property type="project" value="InterPro"/>
</dbReference>
<evidence type="ECO:0000256" key="2">
    <source>
        <dbReference type="ARBA" id="ARBA00022801"/>
    </source>
</evidence>
<dbReference type="InterPro" id="IPR051801">
    <property type="entry name" value="GH28_Enzymes"/>
</dbReference>
<name>A0A191XT17_9NEOP</name>
<feature type="chain" id="PRO_5008249567" evidence="5">
    <location>
        <begin position="25"/>
        <end position="412"/>
    </location>
</feature>
<accession>A0A191XT17</accession>
<sequence>MKPCHSSVFLAIFTISALIQVGTTRDLRNVAEPKTPETCTSLKATGGDDTAAIQKALDSCAKGKAVALSSGVFYSGPLTIPSGVSLLVDSGVTLKAIPYPKLYDVGKNTCGTVDNFGTGCKPFISISEGKSSGIYGTGTIDGQGGETMIGNSINWWGLWNIAKPLGIYQNCPRLIDINNSEDITVYQVTLINSPAYHLMGNRTNGLTAWGVIVNTPHATWNTDGIVANGCQNVTIAYCYVVTETDNIAIWSRDASSKHISVYNNSLIGGRSLSISSANIYEVSDVTFSSMTLKNLFYGIRIFGDKAKGGLVSNINYDNICIINVINPINLDANYYNVAGNRTPQFRDINFNNVRVKTGGTFILNGDSDSYPIQVNMNDVHVPKSSLWSMNHANVIGAWADDDNNMQCGDYGN</sequence>
<comment type="similarity">
    <text evidence="1 4">Belongs to the glycosyl hydrolase 28 family.</text>
</comment>
<dbReference type="Pfam" id="PF00295">
    <property type="entry name" value="Glyco_hydro_28"/>
    <property type="match status" value="1"/>
</dbReference>
<dbReference type="InterPro" id="IPR000743">
    <property type="entry name" value="Glyco_hydro_28"/>
</dbReference>
<dbReference type="PANTHER" id="PTHR31339:SF9">
    <property type="entry name" value="PLASMIN AND FIBRONECTIN-BINDING PROTEIN A"/>
    <property type="match status" value="1"/>
</dbReference>
<dbReference type="PANTHER" id="PTHR31339">
    <property type="entry name" value="PECTIN LYASE-RELATED"/>
    <property type="match status" value="1"/>
</dbReference>
<evidence type="ECO:0000256" key="4">
    <source>
        <dbReference type="RuleBase" id="RU361169"/>
    </source>
</evidence>
<dbReference type="GO" id="GO:0004650">
    <property type="term" value="F:polygalacturonase activity"/>
    <property type="evidence" value="ECO:0007669"/>
    <property type="project" value="InterPro"/>
</dbReference>